<dbReference type="Pfam" id="PF06293">
    <property type="entry name" value="Kdo"/>
    <property type="match status" value="1"/>
</dbReference>
<accession>A0A8H5HNM6</accession>
<keyword evidence="2" id="KW-1185">Reference proteome</keyword>
<dbReference type="GO" id="GO:0004672">
    <property type="term" value="F:protein kinase activity"/>
    <property type="evidence" value="ECO:0007669"/>
    <property type="project" value="InterPro"/>
</dbReference>
<evidence type="ECO:0000313" key="2">
    <source>
        <dbReference type="Proteomes" id="UP000518752"/>
    </source>
</evidence>
<protein>
    <submittedName>
        <fullName evidence="1">Uncharacterized protein</fullName>
    </submittedName>
</protein>
<reference evidence="1 2" key="1">
    <citation type="journal article" date="2020" name="ISME J.">
        <title>Uncovering the hidden diversity of litter-decomposition mechanisms in mushroom-forming fungi.</title>
        <authorList>
            <person name="Floudas D."/>
            <person name="Bentzer J."/>
            <person name="Ahren D."/>
            <person name="Johansson T."/>
            <person name="Persson P."/>
            <person name="Tunlid A."/>
        </authorList>
    </citation>
    <scope>NUCLEOTIDE SEQUENCE [LARGE SCALE GENOMIC DNA]</scope>
    <source>
        <strain evidence="1 2">CBS 406.79</strain>
    </source>
</reference>
<organism evidence="1 2">
    <name type="scientific">Collybiopsis confluens</name>
    <dbReference type="NCBI Taxonomy" id="2823264"/>
    <lineage>
        <taxon>Eukaryota</taxon>
        <taxon>Fungi</taxon>
        <taxon>Dikarya</taxon>
        <taxon>Basidiomycota</taxon>
        <taxon>Agaricomycotina</taxon>
        <taxon>Agaricomycetes</taxon>
        <taxon>Agaricomycetidae</taxon>
        <taxon>Agaricales</taxon>
        <taxon>Marasmiineae</taxon>
        <taxon>Omphalotaceae</taxon>
        <taxon>Collybiopsis</taxon>
    </lineage>
</organism>
<dbReference type="OrthoDB" id="3261131at2759"/>
<name>A0A8H5HNM6_9AGAR</name>
<dbReference type="Gene3D" id="1.10.510.10">
    <property type="entry name" value="Transferase(Phosphotransferase) domain 1"/>
    <property type="match status" value="1"/>
</dbReference>
<dbReference type="PROSITE" id="PS00109">
    <property type="entry name" value="PROTEIN_KINASE_TYR"/>
    <property type="match status" value="1"/>
</dbReference>
<dbReference type="InterPro" id="IPR008266">
    <property type="entry name" value="Tyr_kinase_AS"/>
</dbReference>
<dbReference type="Proteomes" id="UP000518752">
    <property type="component" value="Unassembled WGS sequence"/>
</dbReference>
<proteinExistence type="predicted"/>
<sequence>MDGLHRIFNTVDRWEPATVILQSQSIETGWFRIEAEALKTKVVAEPGDDSENVTNSGADAVIGFGLHSDTAFSSRSDVATTSSVPTASSSHSDVATTSSTKVVIASSSCLDGATTSYTEVAAVSSISDTESDQLVTSDFDLEFVDESSFGVSITGSALAAENKVHFHYTKRVDPIRLLFTARTAKGEDIIIKFGYGRYGLEAHTKAAAANLAPAVLGFSWIPGGWWMVAMELLDKGFEPCSKSNVNKHCRSVIISSISAFHALGFVHGDLRASNVLVRKHGEQWECKLIDFDWAGLAGKVTYPFGVYCTNKMYRPMKYMDQLPITVRDDQLTVDNMLAECKR</sequence>
<dbReference type="EMBL" id="JAACJN010000036">
    <property type="protein sequence ID" value="KAF5386419.1"/>
    <property type="molecule type" value="Genomic_DNA"/>
</dbReference>
<dbReference type="AlphaFoldDB" id="A0A8H5HNM6"/>
<evidence type="ECO:0000313" key="1">
    <source>
        <dbReference type="EMBL" id="KAF5386419.1"/>
    </source>
</evidence>
<dbReference type="SUPFAM" id="SSF56112">
    <property type="entry name" value="Protein kinase-like (PK-like)"/>
    <property type="match status" value="1"/>
</dbReference>
<dbReference type="InterPro" id="IPR011009">
    <property type="entry name" value="Kinase-like_dom_sf"/>
</dbReference>
<gene>
    <name evidence="1" type="ORF">D9757_006634</name>
</gene>
<comment type="caution">
    <text evidence="1">The sequence shown here is derived from an EMBL/GenBank/DDBJ whole genome shotgun (WGS) entry which is preliminary data.</text>
</comment>